<dbReference type="InterPro" id="IPR003445">
    <property type="entry name" value="Cat_transpt"/>
</dbReference>
<feature type="transmembrane region" description="Helical" evidence="13">
    <location>
        <begin position="133"/>
        <end position="150"/>
    </location>
</feature>
<feature type="transmembrane region" description="Helical" evidence="13">
    <location>
        <begin position="394"/>
        <end position="416"/>
    </location>
</feature>
<evidence type="ECO:0000256" key="6">
    <source>
        <dbReference type="ARBA" id="ARBA00022538"/>
    </source>
</evidence>
<keyword evidence="8 12" id="KW-0630">Potassium</keyword>
<evidence type="ECO:0000256" key="11">
    <source>
        <dbReference type="ARBA" id="ARBA00023136"/>
    </source>
</evidence>
<feature type="binding site" evidence="12">
    <location>
        <position position="319"/>
    </location>
    <ligand>
        <name>K(+)</name>
        <dbReference type="ChEBI" id="CHEBI:29103"/>
    </ligand>
</feature>
<feature type="binding site" evidence="12">
    <location>
        <position position="435"/>
    </location>
    <ligand>
        <name>K(+)</name>
        <dbReference type="ChEBI" id="CHEBI:29103"/>
    </ligand>
</feature>
<dbReference type="Pfam" id="PF02386">
    <property type="entry name" value="TrkH"/>
    <property type="match status" value="1"/>
</dbReference>
<keyword evidence="7 13" id="KW-0812">Transmembrane</keyword>
<protein>
    <submittedName>
        <fullName evidence="14">TrkH family potassium uptake protein</fullName>
    </submittedName>
</protein>
<feature type="binding site" evidence="12">
    <location>
        <position position="436"/>
    </location>
    <ligand>
        <name>K(+)</name>
        <dbReference type="ChEBI" id="CHEBI:29103"/>
    </ligand>
</feature>
<organism evidence="14 15">
    <name type="scientific">Candidatus Cryptobacteroides gallistercoris</name>
    <dbReference type="NCBI Taxonomy" id="2840765"/>
    <lineage>
        <taxon>Bacteria</taxon>
        <taxon>Pseudomonadati</taxon>
        <taxon>Bacteroidota</taxon>
        <taxon>Bacteroidia</taxon>
        <taxon>Bacteroidales</taxon>
        <taxon>Candidatus Cryptobacteroides</taxon>
    </lineage>
</organism>
<evidence type="ECO:0000256" key="9">
    <source>
        <dbReference type="ARBA" id="ARBA00022989"/>
    </source>
</evidence>
<feature type="binding site" evidence="12">
    <location>
        <position position="111"/>
    </location>
    <ligand>
        <name>K(+)</name>
        <dbReference type="ChEBI" id="CHEBI:29103"/>
    </ligand>
</feature>
<evidence type="ECO:0000256" key="3">
    <source>
        <dbReference type="ARBA" id="ARBA00022448"/>
    </source>
</evidence>
<dbReference type="InterPro" id="IPR004772">
    <property type="entry name" value="TrkH"/>
</dbReference>
<keyword evidence="3" id="KW-0813">Transport</keyword>
<comment type="similarity">
    <text evidence="2">Belongs to the TrkH potassium transport family.</text>
</comment>
<evidence type="ECO:0000256" key="4">
    <source>
        <dbReference type="ARBA" id="ARBA00022475"/>
    </source>
</evidence>
<feature type="transmembrane region" description="Helical" evidence="13">
    <location>
        <begin position="271"/>
        <end position="292"/>
    </location>
</feature>
<comment type="caution">
    <text evidence="14">The sequence shown here is derived from an EMBL/GenBank/DDBJ whole genome shotgun (WGS) entry which is preliminary data.</text>
</comment>
<dbReference type="GO" id="GO:0015379">
    <property type="term" value="F:potassium:chloride symporter activity"/>
    <property type="evidence" value="ECO:0007669"/>
    <property type="project" value="InterPro"/>
</dbReference>
<evidence type="ECO:0000313" key="14">
    <source>
        <dbReference type="EMBL" id="MBO8454652.1"/>
    </source>
</evidence>
<name>A0A940DS89_9BACT</name>
<feature type="transmembrane region" description="Helical" evidence="13">
    <location>
        <begin position="458"/>
        <end position="483"/>
    </location>
</feature>
<evidence type="ECO:0000256" key="5">
    <source>
        <dbReference type="ARBA" id="ARBA00022519"/>
    </source>
</evidence>
<keyword evidence="12" id="KW-0479">Metal-binding</keyword>
<dbReference type="EMBL" id="JADIMJ010000123">
    <property type="protein sequence ID" value="MBO8454652.1"/>
    <property type="molecule type" value="Genomic_DNA"/>
</dbReference>
<feature type="binding site" evidence="12">
    <location>
        <position position="112"/>
    </location>
    <ligand>
        <name>K(+)</name>
        <dbReference type="ChEBI" id="CHEBI:29103"/>
    </ligand>
</feature>
<keyword evidence="10" id="KW-0406">Ion transport</keyword>
<feature type="transmembrane region" description="Helical" evidence="13">
    <location>
        <begin position="185"/>
        <end position="207"/>
    </location>
</feature>
<evidence type="ECO:0000256" key="8">
    <source>
        <dbReference type="ARBA" id="ARBA00022958"/>
    </source>
</evidence>
<evidence type="ECO:0000256" key="10">
    <source>
        <dbReference type="ARBA" id="ARBA00023065"/>
    </source>
</evidence>
<dbReference type="Proteomes" id="UP000771749">
    <property type="component" value="Unassembled WGS sequence"/>
</dbReference>
<evidence type="ECO:0000256" key="12">
    <source>
        <dbReference type="PIRSR" id="PIRSR006247-1"/>
    </source>
</evidence>
<evidence type="ECO:0000256" key="1">
    <source>
        <dbReference type="ARBA" id="ARBA00004429"/>
    </source>
</evidence>
<keyword evidence="11 13" id="KW-0472">Membrane</keyword>
<proteinExistence type="inferred from homology"/>
<dbReference type="PANTHER" id="PTHR32024">
    <property type="entry name" value="TRK SYSTEM POTASSIUM UPTAKE PROTEIN TRKG-RELATED"/>
    <property type="match status" value="1"/>
</dbReference>
<dbReference type="AlphaFoldDB" id="A0A940DS89"/>
<keyword evidence="5" id="KW-0997">Cell inner membrane</keyword>
<keyword evidence="4" id="KW-1003">Cell membrane</keyword>
<feature type="transmembrane region" description="Helical" evidence="13">
    <location>
        <begin position="70"/>
        <end position="91"/>
    </location>
</feature>
<feature type="transmembrane region" description="Helical" evidence="13">
    <location>
        <begin position="236"/>
        <end position="259"/>
    </location>
</feature>
<dbReference type="PANTHER" id="PTHR32024:SF2">
    <property type="entry name" value="TRK SYSTEM POTASSIUM UPTAKE PROTEIN TRKG-RELATED"/>
    <property type="match status" value="1"/>
</dbReference>
<comment type="subcellular location">
    <subcellularLocation>
        <location evidence="1">Cell inner membrane</location>
        <topology evidence="1">Multi-pass membrane protein</topology>
    </subcellularLocation>
</comment>
<keyword evidence="6" id="KW-0633">Potassium transport</keyword>
<sequence length="485" mass="53794">MINFRFIVNILGRLLFVESIAFLLCMGVALIYKEHDADAFLISAAITLAVALVLIFSTKVKDRTLTKRDGYLIVSLIWILFTVFGSLPLMISGSIPSFPDAFFEVMSGFTTTGSSILNEVEVLPHASLFWRSLTQWMGGLGIVVILLAILPSLGIEGRDLYVAEVPGPMHDKFSFTFHATARRMYIMYIGLTAAETVMLMFGGMSLFDAVCHSFACMATGGYSTKTASLAYWDSAYIQYVITAFMFIGGTNYALLYALFKGKPSHLFKDEEFRLYTGITVAVSLVIAAMLFFSGHQEEYSSIERCIRDAFFQVVTILTTTGFASADYLYWPYAAQMLLFIILFIGGSAGSTVGGIKCVRILLLFKNAFNELKRIIHPNGIINVKYNGKSVRPELLSSIMSFFCMYMFTFVIGSIVMSCFTDIVTATSAVITCLSNVGPGFGDVGPMSNFSSLNGFCKIFLSFIMLVGRLELFTFFVIFTTSFWKR</sequence>
<reference evidence="14" key="2">
    <citation type="journal article" date="2021" name="PeerJ">
        <title>Extensive microbial diversity within the chicken gut microbiome revealed by metagenomics and culture.</title>
        <authorList>
            <person name="Gilroy R."/>
            <person name="Ravi A."/>
            <person name="Getino M."/>
            <person name="Pursley I."/>
            <person name="Horton D.L."/>
            <person name="Alikhan N.F."/>
            <person name="Baker D."/>
            <person name="Gharbi K."/>
            <person name="Hall N."/>
            <person name="Watson M."/>
            <person name="Adriaenssens E.M."/>
            <person name="Foster-Nyarko E."/>
            <person name="Jarju S."/>
            <person name="Secka A."/>
            <person name="Antonio M."/>
            <person name="Oren A."/>
            <person name="Chaudhuri R.R."/>
            <person name="La Ragione R."/>
            <person name="Hildebrand F."/>
            <person name="Pallen M.J."/>
        </authorList>
    </citation>
    <scope>NUCLEOTIDE SEQUENCE</scope>
    <source>
        <strain evidence="14">F1-3629</strain>
    </source>
</reference>
<gene>
    <name evidence="14" type="ORF">IAC07_08035</name>
</gene>
<feature type="transmembrane region" description="Helical" evidence="13">
    <location>
        <begin position="39"/>
        <end position="58"/>
    </location>
</feature>
<feature type="binding site" evidence="12">
    <location>
        <position position="320"/>
    </location>
    <ligand>
        <name>K(+)</name>
        <dbReference type="ChEBI" id="CHEBI:29103"/>
    </ligand>
</feature>
<feature type="transmembrane region" description="Helical" evidence="13">
    <location>
        <begin position="12"/>
        <end position="33"/>
    </location>
</feature>
<keyword evidence="9 13" id="KW-1133">Transmembrane helix</keyword>
<feature type="binding site" evidence="12">
    <location>
        <position position="220"/>
    </location>
    <ligand>
        <name>K(+)</name>
        <dbReference type="ChEBI" id="CHEBI:29103"/>
    </ligand>
</feature>
<evidence type="ECO:0000313" key="15">
    <source>
        <dbReference type="Proteomes" id="UP000771749"/>
    </source>
</evidence>
<reference evidence="14" key="1">
    <citation type="submission" date="2020-10" db="EMBL/GenBank/DDBJ databases">
        <authorList>
            <person name="Gilroy R."/>
        </authorList>
    </citation>
    <scope>NUCLEOTIDE SEQUENCE</scope>
    <source>
        <strain evidence="14">F1-3629</strain>
    </source>
</reference>
<evidence type="ECO:0000256" key="2">
    <source>
        <dbReference type="ARBA" id="ARBA00009137"/>
    </source>
</evidence>
<dbReference type="PIRSF" id="PIRSF006247">
    <property type="entry name" value="TrkH"/>
    <property type="match status" value="1"/>
</dbReference>
<dbReference type="GO" id="GO:0005886">
    <property type="term" value="C:plasma membrane"/>
    <property type="evidence" value="ECO:0007669"/>
    <property type="project" value="UniProtKB-SubCell"/>
</dbReference>
<feature type="transmembrane region" description="Helical" evidence="13">
    <location>
        <begin position="332"/>
        <end position="355"/>
    </location>
</feature>
<evidence type="ECO:0000256" key="13">
    <source>
        <dbReference type="SAM" id="Phobius"/>
    </source>
</evidence>
<accession>A0A940DS89</accession>
<evidence type="ECO:0000256" key="7">
    <source>
        <dbReference type="ARBA" id="ARBA00022692"/>
    </source>
</evidence>
<dbReference type="GO" id="GO:0046872">
    <property type="term" value="F:metal ion binding"/>
    <property type="evidence" value="ECO:0007669"/>
    <property type="project" value="UniProtKB-KW"/>
</dbReference>